<evidence type="ECO:0000313" key="2">
    <source>
        <dbReference type="Proteomes" id="UP001479436"/>
    </source>
</evidence>
<dbReference type="Proteomes" id="UP001479436">
    <property type="component" value="Unassembled WGS sequence"/>
</dbReference>
<keyword evidence="2" id="KW-1185">Reference proteome</keyword>
<sequence length="102" mass="11571">MTETPRELKPALNQEYMTNTDQKITTLIVDNKIKDLLVLEPNWDKTMYIAVPICCYLAPPPRGNSTLNLTGVHTKQPATISPTPDSMNPEQASTLFRITQRW</sequence>
<proteinExistence type="predicted"/>
<gene>
    <name evidence="1" type="ORF">K7432_011787</name>
</gene>
<reference evidence="1 2" key="1">
    <citation type="submission" date="2023-04" db="EMBL/GenBank/DDBJ databases">
        <title>Genome of Basidiobolus ranarum AG-B5.</title>
        <authorList>
            <person name="Stajich J.E."/>
            <person name="Carter-House D."/>
            <person name="Gryganskyi A."/>
        </authorList>
    </citation>
    <scope>NUCLEOTIDE SEQUENCE [LARGE SCALE GENOMIC DNA]</scope>
    <source>
        <strain evidence="1 2">AG-B5</strain>
    </source>
</reference>
<protein>
    <submittedName>
        <fullName evidence="1">Uncharacterized protein</fullName>
    </submittedName>
</protein>
<evidence type="ECO:0000313" key="1">
    <source>
        <dbReference type="EMBL" id="KAK9762453.1"/>
    </source>
</evidence>
<dbReference type="EMBL" id="JASJQH010000952">
    <property type="protein sequence ID" value="KAK9762453.1"/>
    <property type="molecule type" value="Genomic_DNA"/>
</dbReference>
<accession>A0ABR2WLT6</accession>
<comment type="caution">
    <text evidence="1">The sequence shown here is derived from an EMBL/GenBank/DDBJ whole genome shotgun (WGS) entry which is preliminary data.</text>
</comment>
<organism evidence="1 2">
    <name type="scientific">Basidiobolus ranarum</name>
    <dbReference type="NCBI Taxonomy" id="34480"/>
    <lineage>
        <taxon>Eukaryota</taxon>
        <taxon>Fungi</taxon>
        <taxon>Fungi incertae sedis</taxon>
        <taxon>Zoopagomycota</taxon>
        <taxon>Entomophthoromycotina</taxon>
        <taxon>Basidiobolomycetes</taxon>
        <taxon>Basidiobolales</taxon>
        <taxon>Basidiobolaceae</taxon>
        <taxon>Basidiobolus</taxon>
    </lineage>
</organism>
<name>A0ABR2WLT6_9FUNG</name>